<dbReference type="Gene3D" id="3.40.190.80">
    <property type="match status" value="1"/>
</dbReference>
<dbReference type="PANTHER" id="PTHR43200:SF6">
    <property type="entry name" value="3'(2'),5'-BISPHOSPHATE NUCLEOTIDASE"/>
    <property type="match status" value="1"/>
</dbReference>
<dbReference type="GO" id="GO:0046872">
    <property type="term" value="F:metal ion binding"/>
    <property type="evidence" value="ECO:0007669"/>
    <property type="project" value="UniProtKB-KW"/>
</dbReference>
<name>A0A1M7TXF3_9RHOB</name>
<reference evidence="7 8" key="1">
    <citation type="submission" date="2016-12" db="EMBL/GenBank/DDBJ databases">
        <authorList>
            <person name="Song W.-J."/>
            <person name="Kurnit D.M."/>
        </authorList>
    </citation>
    <scope>NUCLEOTIDE SEQUENCE [LARGE SCALE GENOMIC DNA]</scope>
    <source>
        <strain evidence="7 8">CGMCC 1.10808</strain>
    </source>
</reference>
<comment type="similarity">
    <text evidence="2">Belongs to the inositol monophosphatase superfamily.</text>
</comment>
<keyword evidence="3 6" id="KW-0479">Metal-binding</keyword>
<keyword evidence="5 6" id="KW-0460">Magnesium</keyword>
<comment type="cofactor">
    <cofactor evidence="1 6">
        <name>Mg(2+)</name>
        <dbReference type="ChEBI" id="CHEBI:18420"/>
    </cofactor>
</comment>
<dbReference type="SUPFAM" id="SSF56655">
    <property type="entry name" value="Carbohydrate phosphatase"/>
    <property type="match status" value="1"/>
</dbReference>
<evidence type="ECO:0000256" key="4">
    <source>
        <dbReference type="ARBA" id="ARBA00022801"/>
    </source>
</evidence>
<feature type="binding site" evidence="6">
    <location>
        <position position="102"/>
    </location>
    <ligand>
        <name>Mg(2+)</name>
        <dbReference type="ChEBI" id="CHEBI:18420"/>
        <label>1</label>
        <note>catalytic</note>
    </ligand>
</feature>
<dbReference type="Proteomes" id="UP000184066">
    <property type="component" value="Unassembled WGS sequence"/>
</dbReference>
<protein>
    <submittedName>
        <fullName evidence="7">Histidinol-phosphatase, inositol monophosphatase family</fullName>
    </submittedName>
</protein>
<dbReference type="Pfam" id="PF00459">
    <property type="entry name" value="Inositol_P"/>
    <property type="match status" value="1"/>
</dbReference>
<organism evidence="7 8">
    <name type="scientific">Oceanicella actignis</name>
    <dbReference type="NCBI Taxonomy" id="1189325"/>
    <lineage>
        <taxon>Bacteria</taxon>
        <taxon>Pseudomonadati</taxon>
        <taxon>Pseudomonadota</taxon>
        <taxon>Alphaproteobacteria</taxon>
        <taxon>Rhodobacterales</taxon>
        <taxon>Paracoccaceae</taxon>
        <taxon>Oceanicella</taxon>
    </lineage>
</organism>
<evidence type="ECO:0000256" key="2">
    <source>
        <dbReference type="ARBA" id="ARBA00009759"/>
    </source>
</evidence>
<dbReference type="STRING" id="1189325.SAMN04488119_11018"/>
<dbReference type="InterPro" id="IPR051090">
    <property type="entry name" value="Inositol_monoP_superfamily"/>
</dbReference>
<evidence type="ECO:0000256" key="3">
    <source>
        <dbReference type="ARBA" id="ARBA00022723"/>
    </source>
</evidence>
<evidence type="ECO:0000256" key="5">
    <source>
        <dbReference type="ARBA" id="ARBA00022842"/>
    </source>
</evidence>
<proteinExistence type="inferred from homology"/>
<dbReference type="RefSeq" id="WP_072748212.1">
    <property type="nucleotide sequence ID" value="NZ_FOHL01000010.1"/>
</dbReference>
<dbReference type="Gene3D" id="3.30.540.10">
    <property type="entry name" value="Fructose-1,6-Bisphosphatase, subunit A, domain 1"/>
    <property type="match status" value="1"/>
</dbReference>
<sequence length="279" mass="29407">MPRSPLSPYLPPETDPESDLAVAHLLADAARGPALRHFRAPDLAADDKSGGGAYDPVTAADREAETAMRQLLARLRPRDGILGEEHGAAAGASSRRWVLDPIDGTRAYVIGAASWGVLVALEENGAPALGVIDQPYVDERFWGDGARTWHRRGAEGATRALAVSGVRDLARARLCTTFPEVGTPAERAAFEAVRDKARLTRYGLDCMAYALLAAGHVDLVIEAGLKPYDVQALVPVLRGAGATVSGWRGDDAPGAEGRVLAAATPELHRAALALMQAAL</sequence>
<dbReference type="GO" id="GO:0016791">
    <property type="term" value="F:phosphatase activity"/>
    <property type="evidence" value="ECO:0007669"/>
    <property type="project" value="UniProtKB-ARBA"/>
</dbReference>
<gene>
    <name evidence="7" type="ORF">SAMN05216200_11118</name>
</gene>
<evidence type="ECO:0000256" key="1">
    <source>
        <dbReference type="ARBA" id="ARBA00001946"/>
    </source>
</evidence>
<dbReference type="EMBL" id="FRDL01000011">
    <property type="protein sequence ID" value="SHN75283.1"/>
    <property type="molecule type" value="Genomic_DNA"/>
</dbReference>
<evidence type="ECO:0000313" key="7">
    <source>
        <dbReference type="EMBL" id="SHN75283.1"/>
    </source>
</evidence>
<evidence type="ECO:0000313" key="8">
    <source>
        <dbReference type="Proteomes" id="UP000184066"/>
    </source>
</evidence>
<dbReference type="PANTHER" id="PTHR43200">
    <property type="entry name" value="PHOSPHATASE"/>
    <property type="match status" value="1"/>
</dbReference>
<keyword evidence="8" id="KW-1185">Reference proteome</keyword>
<feature type="binding site" evidence="6">
    <location>
        <position position="229"/>
    </location>
    <ligand>
        <name>Mg(2+)</name>
        <dbReference type="ChEBI" id="CHEBI:18420"/>
        <label>1</label>
        <note>catalytic</note>
    </ligand>
</feature>
<accession>A0A1M7TXF3</accession>
<feature type="binding site" evidence="6">
    <location>
        <position position="100"/>
    </location>
    <ligand>
        <name>Mg(2+)</name>
        <dbReference type="ChEBI" id="CHEBI:18420"/>
        <label>1</label>
        <note>catalytic</note>
    </ligand>
</feature>
<dbReference type="InterPro" id="IPR000760">
    <property type="entry name" value="Inositol_monophosphatase-like"/>
</dbReference>
<dbReference type="CDD" id="cd01641">
    <property type="entry name" value="Bacterial_IMPase_like_1"/>
    <property type="match status" value="1"/>
</dbReference>
<feature type="binding site" evidence="6">
    <location>
        <position position="84"/>
    </location>
    <ligand>
        <name>Mg(2+)</name>
        <dbReference type="ChEBI" id="CHEBI:18420"/>
        <label>1</label>
        <note>catalytic</note>
    </ligand>
</feature>
<dbReference type="AlphaFoldDB" id="A0A1M7TXF3"/>
<dbReference type="OrthoDB" id="9785695at2"/>
<feature type="binding site" evidence="6">
    <location>
        <position position="103"/>
    </location>
    <ligand>
        <name>Mg(2+)</name>
        <dbReference type="ChEBI" id="CHEBI:18420"/>
        <label>1</label>
        <note>catalytic</note>
    </ligand>
</feature>
<keyword evidence="4" id="KW-0378">Hydrolase</keyword>
<dbReference type="PRINTS" id="PR00377">
    <property type="entry name" value="IMPHPHTASES"/>
</dbReference>
<evidence type="ECO:0000256" key="6">
    <source>
        <dbReference type="PIRSR" id="PIRSR600760-2"/>
    </source>
</evidence>
<dbReference type="GO" id="GO:0000105">
    <property type="term" value="P:L-histidine biosynthetic process"/>
    <property type="evidence" value="ECO:0007669"/>
    <property type="project" value="TreeGrafter"/>
</dbReference>